<dbReference type="Pfam" id="PF00574">
    <property type="entry name" value="CLP_protease"/>
    <property type="match status" value="1"/>
</dbReference>
<accession>W9B9D2</accession>
<keyword evidence="7" id="KW-1133">Transmembrane helix</keyword>
<keyword evidence="9" id="KW-1185">Reference proteome</keyword>
<organism evidence="8 9">
    <name type="scientific">Oceanobacillus picturae</name>
    <dbReference type="NCBI Taxonomy" id="171693"/>
    <lineage>
        <taxon>Bacteria</taxon>
        <taxon>Bacillati</taxon>
        <taxon>Bacillota</taxon>
        <taxon>Bacilli</taxon>
        <taxon>Bacillales</taxon>
        <taxon>Bacillaceae</taxon>
        <taxon>Oceanobacillus</taxon>
    </lineage>
</organism>
<keyword evidence="7" id="KW-0472">Membrane</keyword>
<keyword evidence="4" id="KW-0378">Hydrolase</keyword>
<evidence type="ECO:0000256" key="7">
    <source>
        <dbReference type="SAM" id="Phobius"/>
    </source>
</evidence>
<keyword evidence="3 8" id="KW-0645">Protease</keyword>
<evidence type="ECO:0000256" key="6">
    <source>
        <dbReference type="RuleBase" id="RU003567"/>
    </source>
</evidence>
<keyword evidence="7" id="KW-0812">Transmembrane</keyword>
<dbReference type="SUPFAM" id="SSF52096">
    <property type="entry name" value="ClpP/crotonase"/>
    <property type="match status" value="1"/>
</dbReference>
<reference evidence="8" key="2">
    <citation type="submission" date="2014-03" db="EMBL/GenBank/DDBJ databases">
        <authorList>
            <person name="Urmite Genomes"/>
        </authorList>
    </citation>
    <scope>NUCLEOTIDE SEQUENCE</scope>
    <source>
        <strain evidence="8">S1</strain>
    </source>
</reference>
<keyword evidence="2" id="KW-0963">Cytoplasm</keyword>
<gene>
    <name evidence="8" type="primary">clpP_1</name>
    <name evidence="8" type="ORF">BN988_01605</name>
</gene>
<evidence type="ECO:0000256" key="5">
    <source>
        <dbReference type="ARBA" id="ARBA00022825"/>
    </source>
</evidence>
<evidence type="ECO:0000256" key="2">
    <source>
        <dbReference type="ARBA" id="ARBA00022490"/>
    </source>
</evidence>
<dbReference type="GO" id="GO:0051117">
    <property type="term" value="F:ATPase binding"/>
    <property type="evidence" value="ECO:0007669"/>
    <property type="project" value="TreeGrafter"/>
</dbReference>
<evidence type="ECO:0000256" key="4">
    <source>
        <dbReference type="ARBA" id="ARBA00022801"/>
    </source>
</evidence>
<dbReference type="Proteomes" id="UP000028863">
    <property type="component" value="Unassembled WGS sequence"/>
</dbReference>
<proteinExistence type="inferred from homology"/>
<dbReference type="PANTHER" id="PTHR10381">
    <property type="entry name" value="ATP-DEPENDENT CLP PROTEASE PROTEOLYTIC SUBUNIT"/>
    <property type="match status" value="1"/>
</dbReference>
<dbReference type="Gene3D" id="3.90.226.10">
    <property type="entry name" value="2-enoyl-CoA Hydratase, Chain A, domain 1"/>
    <property type="match status" value="1"/>
</dbReference>
<sequence length="263" mass="29149">MKQKIRQPVYMSATPLQNKSNQLMTVKNLTDKSADLYIYGEIVDNTDFKWDEADVMPDDVLNALNQVDGLDELNIYINSPGGSVFAGQAIYNMLSRNKAKKAVYVDGVAASMASIIAMVGDTIHIPSNAFLMIHKPLTIAIGNASDFRKLADDLDSIESGLVNVYKDNLKDGVELGTIQQMMEDETWLNGEEAAKYFNVEVIESKNIAACASELLNKYEKTPQKLVAQVDAKKGGTEPPEEQTNEVDEFEKMKMQNELDLLAL</sequence>
<feature type="transmembrane region" description="Helical" evidence="7">
    <location>
        <begin position="102"/>
        <end position="120"/>
    </location>
</feature>
<keyword evidence="5" id="KW-0720">Serine protease</keyword>
<evidence type="ECO:0000256" key="1">
    <source>
        <dbReference type="ARBA" id="ARBA00007039"/>
    </source>
</evidence>
<dbReference type="InterPro" id="IPR001907">
    <property type="entry name" value="ClpP"/>
</dbReference>
<comment type="caution">
    <text evidence="8">The sequence shown here is derived from an EMBL/GenBank/DDBJ whole genome shotgun (WGS) entry which is preliminary data.</text>
</comment>
<dbReference type="GO" id="GO:0004176">
    <property type="term" value="F:ATP-dependent peptidase activity"/>
    <property type="evidence" value="ECO:0007669"/>
    <property type="project" value="InterPro"/>
</dbReference>
<dbReference type="STRING" id="171693.BN988_01605"/>
<dbReference type="eggNOG" id="COG0740">
    <property type="taxonomic scope" value="Bacteria"/>
</dbReference>
<evidence type="ECO:0000256" key="3">
    <source>
        <dbReference type="ARBA" id="ARBA00022670"/>
    </source>
</evidence>
<dbReference type="NCBIfam" id="NF045542">
    <property type="entry name" value="Clp_rel_HeadMat"/>
    <property type="match status" value="1"/>
</dbReference>
<dbReference type="GO" id="GO:0009368">
    <property type="term" value="C:endopeptidase Clp complex"/>
    <property type="evidence" value="ECO:0007669"/>
    <property type="project" value="TreeGrafter"/>
</dbReference>
<reference evidence="8" key="1">
    <citation type="submission" date="2014-03" db="EMBL/GenBank/DDBJ databases">
        <title>Draft genome sequencing of Oceanobacillus picturae strain S1 isolated from human gut.</title>
        <authorList>
            <person name="Croce O."/>
            <person name="Lagier J.C."/>
            <person name="Raoult D."/>
        </authorList>
    </citation>
    <scope>NUCLEOTIDE SEQUENCE [LARGE SCALE GENOMIC DNA]</scope>
    <source>
        <strain evidence="8">S1</strain>
    </source>
</reference>
<comment type="similarity">
    <text evidence="1 6">Belongs to the peptidase S14 family.</text>
</comment>
<dbReference type="EMBL" id="CCAX010000001">
    <property type="protein sequence ID" value="CDO03105.1"/>
    <property type="molecule type" value="Genomic_DNA"/>
</dbReference>
<dbReference type="InterPro" id="IPR029045">
    <property type="entry name" value="ClpP/crotonase-like_dom_sf"/>
</dbReference>
<dbReference type="InterPro" id="IPR023562">
    <property type="entry name" value="ClpP/TepA"/>
</dbReference>
<dbReference type="PRINTS" id="PR00127">
    <property type="entry name" value="CLPPROTEASEP"/>
</dbReference>
<dbReference type="GO" id="GO:0004252">
    <property type="term" value="F:serine-type endopeptidase activity"/>
    <property type="evidence" value="ECO:0007669"/>
    <property type="project" value="InterPro"/>
</dbReference>
<dbReference type="PANTHER" id="PTHR10381:SF70">
    <property type="entry name" value="ATP-DEPENDENT CLP PROTEASE PROTEOLYTIC SUBUNIT"/>
    <property type="match status" value="1"/>
</dbReference>
<dbReference type="GO" id="GO:0006515">
    <property type="term" value="P:protein quality control for misfolded or incompletely synthesized proteins"/>
    <property type="evidence" value="ECO:0007669"/>
    <property type="project" value="TreeGrafter"/>
</dbReference>
<name>W9B9D2_9BACI</name>
<dbReference type="CDD" id="cd07016">
    <property type="entry name" value="S14_ClpP_1"/>
    <property type="match status" value="1"/>
</dbReference>
<protein>
    <recommendedName>
        <fullName evidence="6">ATP-dependent Clp protease proteolytic subunit</fullName>
    </recommendedName>
</protein>
<evidence type="ECO:0000313" key="9">
    <source>
        <dbReference type="Proteomes" id="UP000028863"/>
    </source>
</evidence>
<dbReference type="AlphaFoldDB" id="W9B9D2"/>
<evidence type="ECO:0000313" key="8">
    <source>
        <dbReference type="EMBL" id="CDO03105.1"/>
    </source>
</evidence>